<comment type="caution">
    <text evidence="3">The sequence shown here is derived from an EMBL/GenBank/DDBJ whole genome shotgun (WGS) entry which is preliminary data.</text>
</comment>
<name>A0A7J7RKV2_MYOMY</name>
<evidence type="ECO:0000256" key="1">
    <source>
        <dbReference type="SAM" id="MobiDB-lite"/>
    </source>
</evidence>
<reference evidence="3 4" key="1">
    <citation type="journal article" date="2020" name="Nature">
        <title>Six reference-quality genomes reveal evolution of bat adaptations.</title>
        <authorList>
            <person name="Jebb D."/>
            <person name="Huang Z."/>
            <person name="Pippel M."/>
            <person name="Hughes G.M."/>
            <person name="Lavrichenko K."/>
            <person name="Devanna P."/>
            <person name="Winkler S."/>
            <person name="Jermiin L.S."/>
            <person name="Skirmuntt E.C."/>
            <person name="Katzourakis A."/>
            <person name="Burkitt-Gray L."/>
            <person name="Ray D.A."/>
            <person name="Sullivan K.A.M."/>
            <person name="Roscito J.G."/>
            <person name="Kirilenko B.M."/>
            <person name="Davalos L.M."/>
            <person name="Corthals A.P."/>
            <person name="Power M.L."/>
            <person name="Jones G."/>
            <person name="Ransome R.D."/>
            <person name="Dechmann D.K.N."/>
            <person name="Locatelli A.G."/>
            <person name="Puechmaille S.J."/>
            <person name="Fedrigo O."/>
            <person name="Jarvis E.D."/>
            <person name="Hiller M."/>
            <person name="Vernes S.C."/>
            <person name="Myers E.W."/>
            <person name="Teeling E.C."/>
        </authorList>
    </citation>
    <scope>NUCLEOTIDE SEQUENCE [LARGE SCALE GENOMIC DNA]</scope>
    <source>
        <strain evidence="3">MMyoMyo1</strain>
        <tissue evidence="3">Flight muscle</tissue>
    </source>
</reference>
<keyword evidence="2" id="KW-0812">Transmembrane</keyword>
<dbReference type="Pfam" id="PF05083">
    <property type="entry name" value="LST1"/>
    <property type="match status" value="1"/>
</dbReference>
<dbReference type="EMBL" id="JABWUV010000026">
    <property type="protein sequence ID" value="KAF6276667.1"/>
    <property type="molecule type" value="Genomic_DNA"/>
</dbReference>
<evidence type="ECO:0000313" key="4">
    <source>
        <dbReference type="Proteomes" id="UP000527355"/>
    </source>
</evidence>
<keyword evidence="4" id="KW-1185">Reference proteome</keyword>
<feature type="region of interest" description="Disordered" evidence="1">
    <location>
        <begin position="73"/>
        <end position="108"/>
    </location>
</feature>
<evidence type="ECO:0000313" key="3">
    <source>
        <dbReference type="EMBL" id="KAF6276667.1"/>
    </source>
</evidence>
<keyword evidence="2" id="KW-1133">Transmembrane helix</keyword>
<dbReference type="GO" id="GO:0016020">
    <property type="term" value="C:membrane"/>
    <property type="evidence" value="ECO:0007669"/>
    <property type="project" value="InterPro"/>
</dbReference>
<dbReference type="InterPro" id="IPR007775">
    <property type="entry name" value="Leukocyte-sp_tscrpt_1_LST1"/>
</dbReference>
<proteinExistence type="predicted"/>
<evidence type="ECO:0000256" key="2">
    <source>
        <dbReference type="SAM" id="Phobius"/>
    </source>
</evidence>
<feature type="compositionally biased region" description="Basic and acidic residues" evidence="1">
    <location>
        <begin position="76"/>
        <end position="91"/>
    </location>
</feature>
<dbReference type="AlphaFoldDB" id="A0A7J7RKV2"/>
<dbReference type="GO" id="GO:0000902">
    <property type="term" value="P:cell morphogenesis"/>
    <property type="evidence" value="ECO:0007669"/>
    <property type="project" value="InterPro"/>
</dbReference>
<accession>A0A7J7RKV2</accession>
<protein>
    <submittedName>
        <fullName evidence="3">Leukocyte specific transcript 1</fullName>
    </submittedName>
</protein>
<sequence length="108" mass="12148">MPNQMGSPNATSSDSIWIYLYASWGLGGLLAVVMAVLSACLCRLHRRVRKLERSWAQAQLPEQEQELHYASLQRLPCREPPGHGHQEREDSLQDPGTDYTCVADKKPT</sequence>
<dbReference type="PANTHER" id="PTHR15452">
    <property type="entry name" value="LEUKOCYTE-SPECIFIC TRANSCRIPT 1 PROTEIN"/>
    <property type="match status" value="1"/>
</dbReference>
<dbReference type="GO" id="GO:0016358">
    <property type="term" value="P:dendrite development"/>
    <property type="evidence" value="ECO:0007669"/>
    <property type="project" value="TreeGrafter"/>
</dbReference>
<dbReference type="PANTHER" id="PTHR15452:SF5">
    <property type="entry name" value="LEUKOCYTE-SPECIFIC TRANSCRIPT 1 PROTEIN"/>
    <property type="match status" value="1"/>
</dbReference>
<gene>
    <name evidence="3" type="ORF">mMyoMyo1_012558</name>
</gene>
<organism evidence="3 4">
    <name type="scientific">Myotis myotis</name>
    <name type="common">Greater mouse-eared bat</name>
    <name type="synonym">Vespertilio myotis</name>
    <dbReference type="NCBI Taxonomy" id="51298"/>
    <lineage>
        <taxon>Eukaryota</taxon>
        <taxon>Metazoa</taxon>
        <taxon>Chordata</taxon>
        <taxon>Craniata</taxon>
        <taxon>Vertebrata</taxon>
        <taxon>Euteleostomi</taxon>
        <taxon>Mammalia</taxon>
        <taxon>Eutheria</taxon>
        <taxon>Laurasiatheria</taxon>
        <taxon>Chiroptera</taxon>
        <taxon>Yangochiroptera</taxon>
        <taxon>Vespertilionidae</taxon>
        <taxon>Myotis</taxon>
    </lineage>
</organism>
<dbReference type="Proteomes" id="UP000527355">
    <property type="component" value="Unassembled WGS sequence"/>
</dbReference>
<dbReference type="GO" id="GO:0006955">
    <property type="term" value="P:immune response"/>
    <property type="evidence" value="ECO:0007669"/>
    <property type="project" value="InterPro"/>
</dbReference>
<dbReference type="VEuPathDB" id="HostDB:GeneID_118679632"/>
<feature type="transmembrane region" description="Helical" evidence="2">
    <location>
        <begin position="16"/>
        <end position="44"/>
    </location>
</feature>
<keyword evidence="2" id="KW-0472">Membrane</keyword>